<sequence length="67" mass="7162">MRITIIAVVGILSYLLVLLPGYFLFFSEDDAKSEVTELLTKVLESGSGAKSAEKLPLTNPGDAPPPK</sequence>
<evidence type="ECO:0000313" key="3">
    <source>
        <dbReference type="EMBL" id="SUZ52222.1"/>
    </source>
</evidence>
<keyword evidence="2" id="KW-0812">Transmembrane</keyword>
<organism evidence="3">
    <name type="scientific">marine metagenome</name>
    <dbReference type="NCBI Taxonomy" id="408172"/>
    <lineage>
        <taxon>unclassified sequences</taxon>
        <taxon>metagenomes</taxon>
        <taxon>ecological metagenomes</taxon>
    </lineage>
</organism>
<dbReference type="EMBL" id="UINC01000263">
    <property type="protein sequence ID" value="SUZ52222.1"/>
    <property type="molecule type" value="Genomic_DNA"/>
</dbReference>
<evidence type="ECO:0000256" key="2">
    <source>
        <dbReference type="SAM" id="Phobius"/>
    </source>
</evidence>
<protein>
    <submittedName>
        <fullName evidence="3">Uncharacterized protein</fullName>
    </submittedName>
</protein>
<feature type="transmembrane region" description="Helical" evidence="2">
    <location>
        <begin position="6"/>
        <end position="25"/>
    </location>
</feature>
<gene>
    <name evidence="3" type="ORF">METZ01_LOCUS5076</name>
</gene>
<accession>A0A381NCB8</accession>
<dbReference type="AlphaFoldDB" id="A0A381NCB8"/>
<evidence type="ECO:0000256" key="1">
    <source>
        <dbReference type="SAM" id="MobiDB-lite"/>
    </source>
</evidence>
<keyword evidence="2" id="KW-1133">Transmembrane helix</keyword>
<reference evidence="3" key="1">
    <citation type="submission" date="2018-05" db="EMBL/GenBank/DDBJ databases">
        <authorList>
            <person name="Lanie J.A."/>
            <person name="Ng W.-L."/>
            <person name="Kazmierczak K.M."/>
            <person name="Andrzejewski T.M."/>
            <person name="Davidsen T.M."/>
            <person name="Wayne K.J."/>
            <person name="Tettelin H."/>
            <person name="Glass J.I."/>
            <person name="Rusch D."/>
            <person name="Podicherti R."/>
            <person name="Tsui H.-C.T."/>
            <person name="Winkler M.E."/>
        </authorList>
    </citation>
    <scope>NUCLEOTIDE SEQUENCE</scope>
</reference>
<keyword evidence="2" id="KW-0472">Membrane</keyword>
<feature type="region of interest" description="Disordered" evidence="1">
    <location>
        <begin position="46"/>
        <end position="67"/>
    </location>
</feature>
<name>A0A381NCB8_9ZZZZ</name>
<proteinExistence type="predicted"/>